<dbReference type="NCBIfam" id="TIGR01557">
    <property type="entry name" value="myb_SHAQKYF"/>
    <property type="match status" value="1"/>
</dbReference>
<dbReference type="PANTHER" id="PTHR31314:SF168">
    <property type="entry name" value="MYB-LIKE HTH TRANSCRIPTIONAL REGULATOR FAMILY PROTEIN"/>
    <property type="match status" value="1"/>
</dbReference>
<evidence type="ECO:0000256" key="4">
    <source>
        <dbReference type="ARBA" id="ARBA00023242"/>
    </source>
</evidence>
<evidence type="ECO:0000256" key="5">
    <source>
        <dbReference type="SAM" id="MobiDB-lite"/>
    </source>
</evidence>
<dbReference type="Gene3D" id="1.10.10.60">
    <property type="entry name" value="Homeodomain-like"/>
    <property type="match status" value="1"/>
</dbReference>
<gene>
    <name evidence="7" type="ORF">C2S53_009852</name>
</gene>
<feature type="region of interest" description="Disordered" evidence="5">
    <location>
        <begin position="212"/>
        <end position="234"/>
    </location>
</feature>
<evidence type="ECO:0000313" key="8">
    <source>
        <dbReference type="Proteomes" id="UP001190926"/>
    </source>
</evidence>
<dbReference type="InterPro" id="IPR006447">
    <property type="entry name" value="Myb_dom_plants"/>
</dbReference>
<dbReference type="GO" id="GO:0003700">
    <property type="term" value="F:DNA-binding transcription factor activity"/>
    <property type="evidence" value="ECO:0007669"/>
    <property type="project" value="InterPro"/>
</dbReference>
<accession>A0AAD4JPA8</accession>
<dbReference type="Proteomes" id="UP001190926">
    <property type="component" value="Unassembled WGS sequence"/>
</dbReference>
<dbReference type="Pfam" id="PF00249">
    <property type="entry name" value="Myb_DNA-binding"/>
    <property type="match status" value="1"/>
</dbReference>
<dbReference type="GO" id="GO:0003677">
    <property type="term" value="F:DNA binding"/>
    <property type="evidence" value="ECO:0007669"/>
    <property type="project" value="InterPro"/>
</dbReference>
<organism evidence="7 8">
    <name type="scientific">Perilla frutescens var. hirtella</name>
    <name type="common">Perilla citriodora</name>
    <name type="synonym">Perilla setoyensis</name>
    <dbReference type="NCBI Taxonomy" id="608512"/>
    <lineage>
        <taxon>Eukaryota</taxon>
        <taxon>Viridiplantae</taxon>
        <taxon>Streptophyta</taxon>
        <taxon>Embryophyta</taxon>
        <taxon>Tracheophyta</taxon>
        <taxon>Spermatophyta</taxon>
        <taxon>Magnoliopsida</taxon>
        <taxon>eudicotyledons</taxon>
        <taxon>Gunneridae</taxon>
        <taxon>Pentapetalae</taxon>
        <taxon>asterids</taxon>
        <taxon>lamiids</taxon>
        <taxon>Lamiales</taxon>
        <taxon>Lamiaceae</taxon>
        <taxon>Nepetoideae</taxon>
        <taxon>Elsholtzieae</taxon>
        <taxon>Perilla</taxon>
    </lineage>
</organism>
<dbReference type="InterPro" id="IPR017930">
    <property type="entry name" value="Myb_dom"/>
</dbReference>
<keyword evidence="2" id="KW-0805">Transcription regulation</keyword>
<dbReference type="PROSITE" id="PS51294">
    <property type="entry name" value="HTH_MYB"/>
    <property type="match status" value="1"/>
</dbReference>
<feature type="region of interest" description="Disordered" evidence="5">
    <location>
        <begin position="263"/>
        <end position="283"/>
    </location>
</feature>
<dbReference type="AlphaFoldDB" id="A0AAD4JPA8"/>
<evidence type="ECO:0000256" key="2">
    <source>
        <dbReference type="ARBA" id="ARBA00023015"/>
    </source>
</evidence>
<dbReference type="GO" id="GO:0005634">
    <property type="term" value="C:nucleus"/>
    <property type="evidence" value="ECO:0007669"/>
    <property type="project" value="UniProtKB-SubCell"/>
</dbReference>
<feature type="region of interest" description="Disordered" evidence="5">
    <location>
        <begin position="1"/>
        <end position="58"/>
    </location>
</feature>
<evidence type="ECO:0000256" key="3">
    <source>
        <dbReference type="ARBA" id="ARBA00023163"/>
    </source>
</evidence>
<dbReference type="FunFam" id="1.10.10.60:FF:000002">
    <property type="entry name" value="Myb family transcription factor"/>
    <property type="match status" value="1"/>
</dbReference>
<evidence type="ECO:0000313" key="7">
    <source>
        <dbReference type="EMBL" id="KAH6837545.1"/>
    </source>
</evidence>
<dbReference type="InterPro" id="IPR009057">
    <property type="entry name" value="Homeodomain-like_sf"/>
</dbReference>
<keyword evidence="3" id="KW-0804">Transcription</keyword>
<feature type="compositionally biased region" description="Basic and acidic residues" evidence="5">
    <location>
        <begin position="27"/>
        <end position="37"/>
    </location>
</feature>
<comment type="caution">
    <text evidence="7">The sequence shown here is derived from an EMBL/GenBank/DDBJ whole genome shotgun (WGS) entry which is preliminary data.</text>
</comment>
<feature type="domain" description="HTH myb-type" evidence="6">
    <location>
        <begin position="60"/>
        <end position="120"/>
    </location>
</feature>
<feature type="compositionally biased region" description="Basic and acidic residues" evidence="5">
    <location>
        <begin position="272"/>
        <end position="283"/>
    </location>
</feature>
<protein>
    <recommendedName>
        <fullName evidence="6">HTH myb-type domain-containing protein</fullName>
    </recommendedName>
</protein>
<dbReference type="InterPro" id="IPR001005">
    <property type="entry name" value="SANT/Myb"/>
</dbReference>
<reference evidence="7 8" key="1">
    <citation type="journal article" date="2021" name="Nat. Commun.">
        <title>Incipient diploidization of the medicinal plant Perilla within 10,000 years.</title>
        <authorList>
            <person name="Zhang Y."/>
            <person name="Shen Q."/>
            <person name="Leng L."/>
            <person name="Zhang D."/>
            <person name="Chen S."/>
            <person name="Shi Y."/>
            <person name="Ning Z."/>
            <person name="Chen S."/>
        </authorList>
    </citation>
    <scope>NUCLEOTIDE SEQUENCE [LARGE SCALE GENOMIC DNA]</scope>
    <source>
        <strain evidence="8">cv. PC099</strain>
    </source>
</reference>
<keyword evidence="4" id="KW-0539">Nucleus</keyword>
<dbReference type="EMBL" id="SDAM02000017">
    <property type="protein sequence ID" value="KAH6837545.1"/>
    <property type="molecule type" value="Genomic_DNA"/>
</dbReference>
<name>A0AAD4JPA8_PERFH</name>
<keyword evidence="8" id="KW-1185">Reference proteome</keyword>
<evidence type="ECO:0000259" key="6">
    <source>
        <dbReference type="PROSITE" id="PS51294"/>
    </source>
</evidence>
<sequence length="353" mass="40152">MELSEKECLERRSPCEILMDADEDEREEKNGSMEAKDGGSSSNSTVEESEKKPPVRPYVRSKMPRLRWTPELHLRFIHAVERLGGQDRATPKLVLQLMGIKGMNIAHVKSHLQMYRSKKTDESNQGLKDHRMFMEGVDRNIFNLSQLPLLPSFNQRPNSSLRYGDPTWNPNGQWVHNSAIGLNARNITRSGFYSERILSNLYMTARPANVDHLSPRFPSLNQGSARRGDEQLKEEPWLGQSRQNPIEIDSLKLQIHHKILEKSSNVPPNLSQERERGLKRKASDAELDLNLSLGLESRNDYDDDDGDGDDEHLALSLYTVPEGSKDQMKKMKEEIVNVGNEKARGASTLDLTL</sequence>
<dbReference type="SUPFAM" id="SSF46689">
    <property type="entry name" value="Homeodomain-like"/>
    <property type="match status" value="1"/>
</dbReference>
<dbReference type="PANTHER" id="PTHR31314">
    <property type="entry name" value="MYB FAMILY TRANSCRIPTION FACTOR PHL7-LIKE"/>
    <property type="match status" value="1"/>
</dbReference>
<feature type="compositionally biased region" description="Basic and acidic residues" evidence="5">
    <location>
        <begin position="1"/>
        <end position="14"/>
    </location>
</feature>
<comment type="subcellular location">
    <subcellularLocation>
        <location evidence="1">Nucleus</location>
    </subcellularLocation>
</comment>
<proteinExistence type="predicted"/>
<dbReference type="InterPro" id="IPR046955">
    <property type="entry name" value="PHR1-like"/>
</dbReference>
<evidence type="ECO:0000256" key="1">
    <source>
        <dbReference type="ARBA" id="ARBA00004123"/>
    </source>
</evidence>